<evidence type="ECO:0000256" key="1">
    <source>
        <dbReference type="ARBA" id="ARBA00004766"/>
    </source>
</evidence>
<dbReference type="InterPro" id="IPR036393">
    <property type="entry name" value="AceGlu_kinase-like_sf"/>
</dbReference>
<evidence type="ECO:0000313" key="16">
    <source>
        <dbReference type="Proteomes" id="UP001203338"/>
    </source>
</evidence>
<dbReference type="CDD" id="cd04913">
    <property type="entry name" value="ACT_AKii-LysC-BS-like_1"/>
    <property type="match status" value="1"/>
</dbReference>
<reference evidence="15 16" key="1">
    <citation type="submission" date="2022-05" db="EMBL/GenBank/DDBJ databases">
        <authorList>
            <person name="Park J.-S."/>
        </authorList>
    </citation>
    <scope>NUCLEOTIDE SEQUENCE [LARGE SCALE GENOMIC DNA]</scope>
    <source>
        <strain evidence="15 16">2012CJ34-2</strain>
    </source>
</reference>
<comment type="similarity">
    <text evidence="4 12">Belongs to the aspartokinase family.</text>
</comment>
<dbReference type="NCBIfam" id="NF005155">
    <property type="entry name" value="PRK06635.1-4"/>
    <property type="match status" value="1"/>
</dbReference>
<dbReference type="NCBIfam" id="TIGR00656">
    <property type="entry name" value="asp_kin_monofn"/>
    <property type="match status" value="1"/>
</dbReference>
<gene>
    <name evidence="15" type="ORF">M3P05_14140</name>
</gene>
<dbReference type="Pfam" id="PF00696">
    <property type="entry name" value="AA_kinase"/>
    <property type="match status" value="1"/>
</dbReference>
<dbReference type="InterPro" id="IPR002912">
    <property type="entry name" value="ACT_dom"/>
</dbReference>
<proteinExistence type="inferred from homology"/>
<dbReference type="InterPro" id="IPR041740">
    <property type="entry name" value="AKii-LysC-BS"/>
</dbReference>
<dbReference type="GO" id="GO:0004072">
    <property type="term" value="F:aspartate kinase activity"/>
    <property type="evidence" value="ECO:0007669"/>
    <property type="project" value="UniProtKB-EC"/>
</dbReference>
<keyword evidence="7" id="KW-0547">Nucleotide-binding</keyword>
<dbReference type="EMBL" id="JAMFLX010000019">
    <property type="protein sequence ID" value="MCL6271068.1"/>
    <property type="molecule type" value="Genomic_DNA"/>
</dbReference>
<evidence type="ECO:0000256" key="5">
    <source>
        <dbReference type="ARBA" id="ARBA00022605"/>
    </source>
</evidence>
<comment type="caution">
    <text evidence="15">The sequence shown here is derived from an EMBL/GenBank/DDBJ whole genome shotgun (WGS) entry which is preliminary data.</text>
</comment>
<dbReference type="InterPro" id="IPR005260">
    <property type="entry name" value="Asp_kin_monofn"/>
</dbReference>
<keyword evidence="6 12" id="KW-0808">Transferase</keyword>
<dbReference type="InterPro" id="IPR001048">
    <property type="entry name" value="Asp/Glu/Uridylate_kinase"/>
</dbReference>
<comment type="pathway">
    <text evidence="2 13">Amino-acid biosynthesis; L-methionine biosynthesis via de novo pathway; L-homoserine from L-aspartate: step 1/3.</text>
</comment>
<dbReference type="CDD" id="cd04261">
    <property type="entry name" value="AAK_AKii-LysC-BS"/>
    <property type="match status" value="1"/>
</dbReference>
<dbReference type="NCBIfam" id="TIGR00657">
    <property type="entry name" value="asp_kinases"/>
    <property type="match status" value="1"/>
</dbReference>
<dbReference type="InterPro" id="IPR054352">
    <property type="entry name" value="ACT_Aspartokinase"/>
</dbReference>
<keyword evidence="10" id="KW-0457">Lysine biosynthesis</keyword>
<dbReference type="EC" id="2.7.2.4" evidence="12"/>
<feature type="domain" description="ACT" evidence="14">
    <location>
        <begin position="265"/>
        <end position="348"/>
    </location>
</feature>
<comment type="catalytic activity">
    <reaction evidence="11 12">
        <text>L-aspartate + ATP = 4-phospho-L-aspartate + ADP</text>
        <dbReference type="Rhea" id="RHEA:23776"/>
        <dbReference type="ChEBI" id="CHEBI:29991"/>
        <dbReference type="ChEBI" id="CHEBI:30616"/>
        <dbReference type="ChEBI" id="CHEBI:57535"/>
        <dbReference type="ChEBI" id="CHEBI:456216"/>
        <dbReference type="EC" id="2.7.2.4"/>
    </reaction>
</comment>
<evidence type="ECO:0000256" key="6">
    <source>
        <dbReference type="ARBA" id="ARBA00022679"/>
    </source>
</evidence>
<keyword evidence="5 13" id="KW-0028">Amino-acid biosynthesis</keyword>
<organism evidence="15 16">
    <name type="scientific">Parendozoicomonas callyspongiae</name>
    <dbReference type="NCBI Taxonomy" id="2942213"/>
    <lineage>
        <taxon>Bacteria</taxon>
        <taxon>Pseudomonadati</taxon>
        <taxon>Pseudomonadota</taxon>
        <taxon>Gammaproteobacteria</taxon>
        <taxon>Oceanospirillales</taxon>
        <taxon>Endozoicomonadaceae</taxon>
        <taxon>Parendozoicomonas</taxon>
    </lineage>
</organism>
<dbReference type="Pfam" id="PF01842">
    <property type="entry name" value="ACT"/>
    <property type="match status" value="1"/>
</dbReference>
<comment type="pathway">
    <text evidence="1 13">Amino-acid biosynthesis; L-lysine biosynthesis via DAP pathway; (S)-tetrahydrodipicolinate from L-aspartate: step 1/4.</text>
</comment>
<keyword evidence="16" id="KW-1185">Reference proteome</keyword>
<dbReference type="NCBIfam" id="NF005154">
    <property type="entry name" value="PRK06635.1-2"/>
    <property type="match status" value="1"/>
</dbReference>
<dbReference type="PIRSF" id="PIRSF000726">
    <property type="entry name" value="Asp_kin"/>
    <property type="match status" value="1"/>
</dbReference>
<dbReference type="Gene3D" id="3.30.2130.10">
    <property type="entry name" value="VC0802-like"/>
    <property type="match status" value="1"/>
</dbReference>
<dbReference type="InterPro" id="IPR018042">
    <property type="entry name" value="Aspartate_kinase_CS"/>
</dbReference>
<evidence type="ECO:0000256" key="12">
    <source>
        <dbReference type="RuleBase" id="RU003448"/>
    </source>
</evidence>
<evidence type="ECO:0000256" key="7">
    <source>
        <dbReference type="ARBA" id="ARBA00022741"/>
    </source>
</evidence>
<dbReference type="PROSITE" id="PS00324">
    <property type="entry name" value="ASPARTOKINASE"/>
    <property type="match status" value="1"/>
</dbReference>
<evidence type="ECO:0000256" key="13">
    <source>
        <dbReference type="RuleBase" id="RU004249"/>
    </source>
</evidence>
<dbReference type="PANTHER" id="PTHR21499:SF3">
    <property type="entry name" value="ASPARTOKINASE"/>
    <property type="match status" value="1"/>
</dbReference>
<protein>
    <recommendedName>
        <fullName evidence="12">Aspartokinase</fullName>
        <ecNumber evidence="12">2.7.2.4</ecNumber>
    </recommendedName>
</protein>
<evidence type="ECO:0000256" key="3">
    <source>
        <dbReference type="ARBA" id="ARBA00005139"/>
    </source>
</evidence>
<dbReference type="InterPro" id="IPR045865">
    <property type="entry name" value="ACT-like_dom_sf"/>
</dbReference>
<dbReference type="PANTHER" id="PTHR21499">
    <property type="entry name" value="ASPARTATE KINASE"/>
    <property type="match status" value="1"/>
</dbReference>
<evidence type="ECO:0000313" key="15">
    <source>
        <dbReference type="EMBL" id="MCL6271068.1"/>
    </source>
</evidence>
<name>A0ABT0PI66_9GAMM</name>
<evidence type="ECO:0000259" key="14">
    <source>
        <dbReference type="PROSITE" id="PS51671"/>
    </source>
</evidence>
<evidence type="ECO:0000256" key="11">
    <source>
        <dbReference type="ARBA" id="ARBA00047872"/>
    </source>
</evidence>
<keyword evidence="8 12" id="KW-0418">Kinase</keyword>
<comment type="pathway">
    <text evidence="3 13">Amino-acid biosynthesis; L-threonine biosynthesis; L-threonine from L-aspartate: step 1/5.</text>
</comment>
<evidence type="ECO:0000256" key="9">
    <source>
        <dbReference type="ARBA" id="ARBA00022840"/>
    </source>
</evidence>
<evidence type="ECO:0000256" key="2">
    <source>
        <dbReference type="ARBA" id="ARBA00004986"/>
    </source>
</evidence>
<dbReference type="Gene3D" id="3.40.1160.10">
    <property type="entry name" value="Acetylglutamate kinase-like"/>
    <property type="match status" value="1"/>
</dbReference>
<accession>A0ABT0PI66</accession>
<sequence>MALIVQKFGGTSVGTIERIKTIAEKVQRFRNDGHDVVVVVSAMSGETNRLVGLAREIQEHPAPGEMDVLLSTGEQVTISLLSMALQELGCPAVSYTGWQISIRTDSHHNKARIQEIDTEAVKKDLGEGRVVVVAGFQGIDECGRITTLGRGGSDTTAVALAAALEADECQIYTDVDGVYTTDPRVVEGARRLDKITFEEMLEMASLGSKVLQIRSVEFAGKYNVTLRVLHSFEEGPGTLITLEEQDEMEQPAVSGIAFNRDEAKLTIKGVPDIPGVASRILGPISRANIEVDMIVQNVSADQTTDFTFTVHRSDYQRAMDVLQKTCNDLGAREYDGDNKIAKVSIVGVGMRSHAGVATRMFEALAAEGINIQIISTSEIKVSVVIAEKYLELAVRALHSAFELDQEPVSGR</sequence>
<dbReference type="InterPro" id="IPR001341">
    <property type="entry name" value="Asp_kinase"/>
</dbReference>
<dbReference type="SUPFAM" id="SSF53633">
    <property type="entry name" value="Carbamate kinase-like"/>
    <property type="match status" value="1"/>
</dbReference>
<dbReference type="SUPFAM" id="SSF55021">
    <property type="entry name" value="ACT-like"/>
    <property type="match status" value="2"/>
</dbReference>
<evidence type="ECO:0000256" key="10">
    <source>
        <dbReference type="ARBA" id="ARBA00023154"/>
    </source>
</evidence>
<dbReference type="PROSITE" id="PS51671">
    <property type="entry name" value="ACT"/>
    <property type="match status" value="1"/>
</dbReference>
<dbReference type="RefSeq" id="WP_249700404.1">
    <property type="nucleotide sequence ID" value="NZ_JAMFLX010000019.1"/>
</dbReference>
<evidence type="ECO:0000256" key="4">
    <source>
        <dbReference type="ARBA" id="ARBA00010122"/>
    </source>
</evidence>
<dbReference type="Proteomes" id="UP001203338">
    <property type="component" value="Unassembled WGS sequence"/>
</dbReference>
<evidence type="ECO:0000256" key="8">
    <source>
        <dbReference type="ARBA" id="ARBA00022777"/>
    </source>
</evidence>
<dbReference type="Pfam" id="PF22468">
    <property type="entry name" value="ACT_9"/>
    <property type="match status" value="1"/>
</dbReference>
<dbReference type="CDD" id="cd04923">
    <property type="entry name" value="ACT_AK-LysC-DapG-like_2"/>
    <property type="match status" value="1"/>
</dbReference>
<keyword evidence="9" id="KW-0067">ATP-binding</keyword>